<dbReference type="Proteomes" id="UP000054988">
    <property type="component" value="Unassembled WGS sequence"/>
</dbReference>
<evidence type="ECO:0000256" key="1">
    <source>
        <dbReference type="SAM" id="MobiDB-lite"/>
    </source>
</evidence>
<feature type="compositionally biased region" description="Polar residues" evidence="1">
    <location>
        <begin position="32"/>
        <end position="41"/>
    </location>
</feature>
<evidence type="ECO:0000313" key="3">
    <source>
        <dbReference type="Proteomes" id="UP000054988"/>
    </source>
</evidence>
<protein>
    <submittedName>
        <fullName evidence="2">Uncharacterized protein</fullName>
    </submittedName>
</protein>
<feature type="compositionally biased region" description="Polar residues" evidence="1">
    <location>
        <begin position="284"/>
        <end position="298"/>
    </location>
</feature>
<feature type="compositionally biased region" description="Pro residues" evidence="1">
    <location>
        <begin position="161"/>
        <end position="171"/>
    </location>
</feature>
<feature type="compositionally biased region" description="Low complexity" evidence="1">
    <location>
        <begin position="42"/>
        <end position="55"/>
    </location>
</feature>
<dbReference type="AlphaFoldDB" id="A0A0W0GB50"/>
<feature type="region of interest" description="Disordered" evidence="1">
    <location>
        <begin position="21"/>
        <end position="349"/>
    </location>
</feature>
<name>A0A0W0GB50_MONRR</name>
<feature type="compositionally biased region" description="Pro residues" evidence="1">
    <location>
        <begin position="190"/>
        <end position="204"/>
    </location>
</feature>
<feature type="compositionally biased region" description="Acidic residues" evidence="1">
    <location>
        <begin position="311"/>
        <end position="323"/>
    </location>
</feature>
<dbReference type="EMBL" id="LATX01000617">
    <property type="protein sequence ID" value="KTB45785.1"/>
    <property type="molecule type" value="Genomic_DNA"/>
</dbReference>
<proteinExistence type="predicted"/>
<sequence length="349" mass="38890">MFSGCSDFNISGGSFNHVGRDQYNNNNNTTNHIRGSQNNYETVNHGNGNVTNNGVQLVPEPKRRGPKRQPWGPNPAEPYPREPEYYPQASRNYSAPPRRPRPPHVMSDPAGYDDYLEPQEEPGYYPNYGQMHDDSGYGGYVPPPPRSRYGRGPGDGYGRPSPRPQQQPGYPPYDDYAGYRPGSAPAQSWNPPPNQNSYTPPPHAYHPNNAQRRPDFAQNQGPGDYAYDHEQSSNQRSRVPNAAYDGYASRQQPGQAWNPGPGQQSYPPPPSSSRGSEREYRQDPQVQQPPRTSRNPFATRSPPEQQREQEKDDDDDMNMEDEHESGSGSGGNGSRGAGGSVKFSRNDAR</sequence>
<comment type="caution">
    <text evidence="2">The sequence shown here is derived from an EMBL/GenBank/DDBJ whole genome shotgun (WGS) entry which is preliminary data.</text>
</comment>
<organism evidence="2 3">
    <name type="scientific">Moniliophthora roreri</name>
    <name type="common">Frosty pod rot fungus</name>
    <name type="synonym">Monilia roreri</name>
    <dbReference type="NCBI Taxonomy" id="221103"/>
    <lineage>
        <taxon>Eukaryota</taxon>
        <taxon>Fungi</taxon>
        <taxon>Dikarya</taxon>
        <taxon>Basidiomycota</taxon>
        <taxon>Agaricomycotina</taxon>
        <taxon>Agaricomycetes</taxon>
        <taxon>Agaricomycetidae</taxon>
        <taxon>Agaricales</taxon>
        <taxon>Marasmiineae</taxon>
        <taxon>Marasmiaceae</taxon>
        <taxon>Moniliophthora</taxon>
    </lineage>
</organism>
<reference evidence="2 3" key="1">
    <citation type="submission" date="2015-12" db="EMBL/GenBank/DDBJ databases">
        <title>Draft genome sequence of Moniliophthora roreri, the causal agent of frosty pod rot of cacao.</title>
        <authorList>
            <person name="Aime M.C."/>
            <person name="Diaz-Valderrama J.R."/>
            <person name="Kijpornyongpan T."/>
            <person name="Phillips-Mora W."/>
        </authorList>
    </citation>
    <scope>NUCLEOTIDE SEQUENCE [LARGE SCALE GENOMIC DNA]</scope>
    <source>
        <strain evidence="2 3">MCA 2952</strain>
    </source>
</reference>
<feature type="compositionally biased region" description="Low complexity" evidence="1">
    <location>
        <begin position="172"/>
        <end position="182"/>
    </location>
</feature>
<gene>
    <name evidence="2" type="ORF">WG66_1640</name>
</gene>
<feature type="compositionally biased region" description="Gly residues" evidence="1">
    <location>
        <begin position="327"/>
        <end position="339"/>
    </location>
</feature>
<evidence type="ECO:0000313" key="2">
    <source>
        <dbReference type="EMBL" id="KTB45785.1"/>
    </source>
</evidence>
<accession>A0A0W0GB50</accession>